<dbReference type="SUPFAM" id="SSF53822">
    <property type="entry name" value="Periplasmic binding protein-like I"/>
    <property type="match status" value="1"/>
</dbReference>
<dbReference type="Gene3D" id="1.10.260.40">
    <property type="entry name" value="lambda repressor-like DNA-binding domains"/>
    <property type="match status" value="1"/>
</dbReference>
<dbReference type="InterPro" id="IPR028082">
    <property type="entry name" value="Peripla_BP_I"/>
</dbReference>
<evidence type="ECO:0000256" key="2">
    <source>
        <dbReference type="ARBA" id="ARBA00023125"/>
    </source>
</evidence>
<name>A0A366XXE7_9BACI</name>
<dbReference type="CDD" id="cd06267">
    <property type="entry name" value="PBP1_LacI_sugar_binding-like"/>
    <property type="match status" value="1"/>
</dbReference>
<evidence type="ECO:0000256" key="3">
    <source>
        <dbReference type="ARBA" id="ARBA00023163"/>
    </source>
</evidence>
<dbReference type="AlphaFoldDB" id="A0A366XXE7"/>
<dbReference type="Pfam" id="PF13377">
    <property type="entry name" value="Peripla_BP_3"/>
    <property type="match status" value="1"/>
</dbReference>
<evidence type="ECO:0000313" key="5">
    <source>
        <dbReference type="EMBL" id="RBW69825.1"/>
    </source>
</evidence>
<accession>A0A366XXE7</accession>
<dbReference type="Pfam" id="PF00356">
    <property type="entry name" value="LacI"/>
    <property type="match status" value="1"/>
</dbReference>
<dbReference type="Gene3D" id="3.40.50.2300">
    <property type="match status" value="2"/>
</dbReference>
<dbReference type="PROSITE" id="PS50932">
    <property type="entry name" value="HTH_LACI_2"/>
    <property type="match status" value="1"/>
</dbReference>
<dbReference type="OrthoDB" id="9796186at2"/>
<dbReference type="SUPFAM" id="SSF47413">
    <property type="entry name" value="lambda repressor-like DNA-binding domains"/>
    <property type="match status" value="1"/>
</dbReference>
<evidence type="ECO:0000313" key="6">
    <source>
        <dbReference type="Proteomes" id="UP000253314"/>
    </source>
</evidence>
<dbReference type="InterPro" id="IPR010982">
    <property type="entry name" value="Lambda_DNA-bd_dom_sf"/>
</dbReference>
<keyword evidence="3" id="KW-0804">Transcription</keyword>
<dbReference type="PANTHER" id="PTHR30146:SF24">
    <property type="entry name" value="XYLOSE OPERON REGULATORY PROTEIN"/>
    <property type="match status" value="1"/>
</dbReference>
<dbReference type="EMBL" id="QOCW01000008">
    <property type="protein sequence ID" value="RBW69825.1"/>
    <property type="molecule type" value="Genomic_DNA"/>
</dbReference>
<dbReference type="Proteomes" id="UP000253314">
    <property type="component" value="Unassembled WGS sequence"/>
</dbReference>
<evidence type="ECO:0000256" key="1">
    <source>
        <dbReference type="ARBA" id="ARBA00023015"/>
    </source>
</evidence>
<dbReference type="PANTHER" id="PTHR30146">
    <property type="entry name" value="LACI-RELATED TRANSCRIPTIONAL REPRESSOR"/>
    <property type="match status" value="1"/>
</dbReference>
<keyword evidence="1" id="KW-0805">Transcription regulation</keyword>
<keyword evidence="6" id="KW-1185">Reference proteome</keyword>
<sequence length="353" mass="39026">MKQRTSITNVAEKANVSIATVSNVINGKGRVSKKTVDRVNKVIKELGFSPSMAARNLKAISSHMIGVVVPTLGHKGRLHANPFYWDLVSGIEEGARDREFHVMLTSVVEGEETFSFVKERHLDGLIVVGGYEGMKSVEHLLSLDVPCVFVDSYLSNPDLYQVFLDDKAGGYMAAEHLTKLGHKRIAVITEDRGHRGSEGVNYNRYLGYKKALEEEGIPVEEELIFEKDVTTSAGSGYKVGREVLAKLDDVTAVITFSDIMAMGLMKYLNEHHINIPHDISVVGFDGLFFTEYMSPSLTTIYQDTVRKGQEAMQLLLDQIDGKNSVVKRKIVLSPELRVGGSTAPLTKKNLPNL</sequence>
<comment type="caution">
    <text evidence="5">The sequence shown here is derived from an EMBL/GenBank/DDBJ whole genome shotgun (WGS) entry which is preliminary data.</text>
</comment>
<dbReference type="InterPro" id="IPR046335">
    <property type="entry name" value="LacI/GalR-like_sensor"/>
</dbReference>
<organism evidence="5 6">
    <name type="scientific">Bacillus taeanensis</name>
    <dbReference type="NCBI Taxonomy" id="273032"/>
    <lineage>
        <taxon>Bacteria</taxon>
        <taxon>Bacillati</taxon>
        <taxon>Bacillota</taxon>
        <taxon>Bacilli</taxon>
        <taxon>Bacillales</taxon>
        <taxon>Bacillaceae</taxon>
        <taxon>Bacillus</taxon>
    </lineage>
</organism>
<reference evidence="5 6" key="1">
    <citation type="submission" date="2018-07" db="EMBL/GenBank/DDBJ databases">
        <title>Lottiidibacillus patelloidae gen. nov., sp. nov., isolated from the intestinal tract of a marine limpet and the reclassification of B. taeanensis BH030017T, B. algicola KMM 3737T and B. hwajinpoensis SW-72T as genus Lottiidibacillus.</title>
        <authorList>
            <person name="Liu R."/>
            <person name="Huang Z."/>
        </authorList>
    </citation>
    <scope>NUCLEOTIDE SEQUENCE [LARGE SCALE GENOMIC DNA]</scope>
    <source>
        <strain evidence="5 6">BH030017</strain>
    </source>
</reference>
<dbReference type="GO" id="GO:0003700">
    <property type="term" value="F:DNA-binding transcription factor activity"/>
    <property type="evidence" value="ECO:0007669"/>
    <property type="project" value="TreeGrafter"/>
</dbReference>
<dbReference type="GO" id="GO:0000976">
    <property type="term" value="F:transcription cis-regulatory region binding"/>
    <property type="evidence" value="ECO:0007669"/>
    <property type="project" value="TreeGrafter"/>
</dbReference>
<keyword evidence="2" id="KW-0238">DNA-binding</keyword>
<protein>
    <submittedName>
        <fullName evidence="5">LacI family transcriptional regulator</fullName>
    </submittedName>
</protein>
<dbReference type="InterPro" id="IPR000843">
    <property type="entry name" value="HTH_LacI"/>
</dbReference>
<dbReference type="CDD" id="cd01392">
    <property type="entry name" value="HTH_LacI"/>
    <property type="match status" value="1"/>
</dbReference>
<proteinExistence type="predicted"/>
<dbReference type="SMART" id="SM00354">
    <property type="entry name" value="HTH_LACI"/>
    <property type="match status" value="1"/>
</dbReference>
<gene>
    <name evidence="5" type="ORF">DS031_09865</name>
</gene>
<evidence type="ECO:0000259" key="4">
    <source>
        <dbReference type="PROSITE" id="PS50932"/>
    </source>
</evidence>
<dbReference type="RefSeq" id="WP_113805909.1">
    <property type="nucleotide sequence ID" value="NZ_QOCW01000008.1"/>
</dbReference>
<feature type="domain" description="HTH lacI-type" evidence="4">
    <location>
        <begin position="5"/>
        <end position="59"/>
    </location>
</feature>